<dbReference type="InterPro" id="IPR000782">
    <property type="entry name" value="FAS1_domain"/>
</dbReference>
<dbReference type="PROSITE" id="PS51820">
    <property type="entry name" value="PA14"/>
    <property type="match status" value="1"/>
</dbReference>
<dbReference type="Gene3D" id="2.30.180.10">
    <property type="entry name" value="FAS1 domain"/>
    <property type="match status" value="1"/>
</dbReference>
<dbReference type="Proteomes" id="UP001472866">
    <property type="component" value="Chromosome 13"/>
</dbReference>
<evidence type="ECO:0000313" key="5">
    <source>
        <dbReference type="Proteomes" id="UP001472866"/>
    </source>
</evidence>
<accession>A0AAX4PJ75</accession>
<evidence type="ECO:0000256" key="1">
    <source>
        <dbReference type="SAM" id="SignalP"/>
    </source>
</evidence>
<keyword evidence="1" id="KW-0732">Signal</keyword>
<dbReference type="PROSITE" id="PS50213">
    <property type="entry name" value="FAS1"/>
    <property type="match status" value="1"/>
</dbReference>
<gene>
    <name evidence="4" type="ORF">HKI87_13g75050</name>
</gene>
<feature type="domain" description="FAS1" evidence="2">
    <location>
        <begin position="23"/>
        <end position="127"/>
    </location>
</feature>
<feature type="chain" id="PRO_5043399594" evidence="1">
    <location>
        <begin position="19"/>
        <end position="402"/>
    </location>
</feature>
<dbReference type="SUPFAM" id="SSF82153">
    <property type="entry name" value="FAS1 domain"/>
    <property type="match status" value="1"/>
</dbReference>
<evidence type="ECO:0000313" key="4">
    <source>
        <dbReference type="EMBL" id="WZN65942.1"/>
    </source>
</evidence>
<dbReference type="InterPro" id="IPR037524">
    <property type="entry name" value="PA14/GLEYA"/>
</dbReference>
<protein>
    <submittedName>
        <fullName evidence="4">Uncharacterized protein</fullName>
    </submittedName>
</protein>
<dbReference type="EMBL" id="CP151513">
    <property type="protein sequence ID" value="WZN65942.1"/>
    <property type="molecule type" value="Genomic_DNA"/>
</dbReference>
<name>A0AAX4PJ75_9CHLO</name>
<proteinExistence type="predicted"/>
<keyword evidence="5" id="KW-1185">Reference proteome</keyword>
<feature type="domain" description="PA14" evidence="3">
    <location>
        <begin position="204"/>
        <end position="384"/>
    </location>
</feature>
<sequence>MLAIMVAVLAVLGGVSHAQQTPCTTIGDLVSSRPDLSLIQKAVSASGYDVFLDAPGPKTFFAPNDAAFQKLNEDAGSAVLDLDLLDLLRYHTFGEEDVAERLERRAKVLERLETSCNGELVIIDSVLLPGGSGMGPRLSACRQGDCCDMQPPGEFTCEEQAGWGKCGEPWMVAGGYCSQICQRCSFASMVSGDTTSAEANGTRIVEHGILFQQWHYLDRSGGVNSLRNSRFMRTDPDYEQRMDSEDSTFQAPKPVREYEQSGSRISGFFCAPVDGDYTFALSSDDSSRLYMLPEAEIAKFSSSTSGTFPGDKDSYFDYISSQESVVKIDGWKRKSEWVSGRAKKMKRGEVVFLEVHHKNGGGAGHAKLAVELPGGETLVPIPAYLFNRECFKERVPAAGVLP</sequence>
<dbReference type="Pfam" id="PF07691">
    <property type="entry name" value="PA14"/>
    <property type="match status" value="1"/>
</dbReference>
<dbReference type="SUPFAM" id="SSF56988">
    <property type="entry name" value="Anthrax protective antigen"/>
    <property type="match status" value="1"/>
</dbReference>
<evidence type="ECO:0000259" key="2">
    <source>
        <dbReference type="PROSITE" id="PS50213"/>
    </source>
</evidence>
<dbReference type="Pfam" id="PF02469">
    <property type="entry name" value="Fasciclin"/>
    <property type="match status" value="1"/>
</dbReference>
<dbReference type="InterPro" id="IPR036378">
    <property type="entry name" value="FAS1_dom_sf"/>
</dbReference>
<evidence type="ECO:0000259" key="3">
    <source>
        <dbReference type="PROSITE" id="PS51820"/>
    </source>
</evidence>
<reference evidence="4 5" key="1">
    <citation type="submission" date="2024-03" db="EMBL/GenBank/DDBJ databases">
        <title>Complete genome sequence of the green alga Chloropicon roscoffensis RCC1871.</title>
        <authorList>
            <person name="Lemieux C."/>
            <person name="Pombert J.-F."/>
            <person name="Otis C."/>
            <person name="Turmel M."/>
        </authorList>
    </citation>
    <scope>NUCLEOTIDE SEQUENCE [LARGE SCALE GENOMIC DNA]</scope>
    <source>
        <strain evidence="4 5">RCC1871</strain>
    </source>
</reference>
<dbReference type="Gene3D" id="2.60.120.1560">
    <property type="match status" value="1"/>
</dbReference>
<dbReference type="AlphaFoldDB" id="A0AAX4PJ75"/>
<feature type="signal peptide" evidence="1">
    <location>
        <begin position="1"/>
        <end position="18"/>
    </location>
</feature>
<organism evidence="4 5">
    <name type="scientific">Chloropicon roscoffensis</name>
    <dbReference type="NCBI Taxonomy" id="1461544"/>
    <lineage>
        <taxon>Eukaryota</taxon>
        <taxon>Viridiplantae</taxon>
        <taxon>Chlorophyta</taxon>
        <taxon>Chloropicophyceae</taxon>
        <taxon>Chloropicales</taxon>
        <taxon>Chloropicaceae</taxon>
        <taxon>Chloropicon</taxon>
    </lineage>
</organism>
<dbReference type="InterPro" id="IPR011658">
    <property type="entry name" value="PA14_dom"/>
</dbReference>